<keyword evidence="3 6" id="KW-0812">Transmembrane</keyword>
<keyword evidence="9" id="KW-1185">Reference proteome</keyword>
<dbReference type="Gene3D" id="1.20.1250.20">
    <property type="entry name" value="MFS general substrate transporter like domains"/>
    <property type="match status" value="2"/>
</dbReference>
<evidence type="ECO:0000256" key="3">
    <source>
        <dbReference type="ARBA" id="ARBA00022692"/>
    </source>
</evidence>
<dbReference type="PANTHER" id="PTHR19432:SF35">
    <property type="entry name" value="SOLUTE CARRIER FAMILY 45 MEMBER 3 ISOFORM X1"/>
    <property type="match status" value="1"/>
</dbReference>
<evidence type="ECO:0000256" key="2">
    <source>
        <dbReference type="ARBA" id="ARBA00022448"/>
    </source>
</evidence>
<feature type="transmembrane region" description="Helical" evidence="6">
    <location>
        <begin position="253"/>
        <end position="275"/>
    </location>
</feature>
<reference evidence="8 9" key="1">
    <citation type="submission" date="2017-07" db="EMBL/GenBank/DDBJ databases">
        <authorList>
            <person name="Sun Z.S."/>
            <person name="Albrecht U."/>
            <person name="Echele G."/>
            <person name="Lee C.C."/>
        </authorList>
    </citation>
    <scope>NUCLEOTIDE SEQUENCE [LARGE SCALE GENOMIC DNA]</scope>
    <source>
        <strain evidence="9">type strain: KCTC 22618</strain>
    </source>
</reference>
<feature type="transmembrane region" description="Helical" evidence="6">
    <location>
        <begin position="417"/>
        <end position="437"/>
    </location>
</feature>
<feature type="transmembrane region" description="Helical" evidence="6">
    <location>
        <begin position="329"/>
        <end position="347"/>
    </location>
</feature>
<feature type="domain" description="Major facilitator superfamily (MFS) profile" evidence="7">
    <location>
        <begin position="249"/>
        <end position="448"/>
    </location>
</feature>
<feature type="transmembrane region" description="Helical" evidence="6">
    <location>
        <begin position="295"/>
        <end position="317"/>
    </location>
</feature>
<dbReference type="InterPro" id="IPR011701">
    <property type="entry name" value="MFS"/>
</dbReference>
<name>A0A238U9G3_9FLAO</name>
<evidence type="ECO:0000256" key="5">
    <source>
        <dbReference type="ARBA" id="ARBA00023136"/>
    </source>
</evidence>
<dbReference type="GO" id="GO:0016020">
    <property type="term" value="C:membrane"/>
    <property type="evidence" value="ECO:0007669"/>
    <property type="project" value="UniProtKB-SubCell"/>
</dbReference>
<dbReference type="InterPro" id="IPR020846">
    <property type="entry name" value="MFS_dom"/>
</dbReference>
<dbReference type="SUPFAM" id="SSF103473">
    <property type="entry name" value="MFS general substrate transporter"/>
    <property type="match status" value="1"/>
</dbReference>
<keyword evidence="2" id="KW-0813">Transport</keyword>
<feature type="transmembrane region" description="Helical" evidence="6">
    <location>
        <begin position="147"/>
        <end position="168"/>
    </location>
</feature>
<dbReference type="EMBL" id="LT899436">
    <property type="protein sequence ID" value="SNR15829.1"/>
    <property type="molecule type" value="Genomic_DNA"/>
</dbReference>
<evidence type="ECO:0000256" key="6">
    <source>
        <dbReference type="SAM" id="Phobius"/>
    </source>
</evidence>
<keyword evidence="4 6" id="KW-1133">Transmembrane helix</keyword>
<dbReference type="InterPro" id="IPR036259">
    <property type="entry name" value="MFS_trans_sf"/>
</dbReference>
<gene>
    <name evidence="8" type="ORF">TJEJU_2134</name>
</gene>
<feature type="transmembrane region" description="Helical" evidence="6">
    <location>
        <begin position="80"/>
        <end position="96"/>
    </location>
</feature>
<evidence type="ECO:0000313" key="9">
    <source>
        <dbReference type="Proteomes" id="UP000215214"/>
    </source>
</evidence>
<dbReference type="RefSeq" id="WP_095071908.1">
    <property type="nucleotide sequence ID" value="NZ_LT899436.1"/>
</dbReference>
<feature type="transmembrane region" description="Helical" evidence="6">
    <location>
        <begin position="188"/>
        <end position="207"/>
    </location>
</feature>
<dbReference type="OrthoDB" id="9764596at2"/>
<dbReference type="GO" id="GO:0022857">
    <property type="term" value="F:transmembrane transporter activity"/>
    <property type="evidence" value="ECO:0007669"/>
    <property type="project" value="InterPro"/>
</dbReference>
<sequence>MKKRKLSFLEIWNMSFGFLGIQMGFALQNANASRILQIFGADVHELSWFWLIAPFMGLLVQPIIGHYSDNTWTRFGRRKPFFLLGAVLASVGMILIPQANFMIAILPALWVGAGMLMIMDASFNIAMEPFRALVADNLSDEQATQGFSIQTALIGIGAVVGSWLPWVLTEWFGVPKTAEEGAVPGNLLWSFIIGAVVLIGSILVTLFTTKEYSPEELAQFENNESDTVDDTHKAKLTDIFEDFKKMPETMRQLSWVQFFSWFGLFGMWVFSVPAVAQHIYGLPYDDSSSETYQEAGNWIGILFGIYNGVSAIFAFLLPTIAKKISRKKTHAYSLFIGGIGLILIYFMPSPNSLILPMVLIGIAWASILSMPYAMLSGSISPKKMGVYMGIFNFFIVIPQIINGIIGGPLVKYAYGNQAVFALVVSGIAFIIAGFLSFKINDKTDVSHL</sequence>
<dbReference type="AlphaFoldDB" id="A0A238U9G3"/>
<feature type="transmembrane region" description="Helical" evidence="6">
    <location>
        <begin position="102"/>
        <end position="126"/>
    </location>
</feature>
<keyword evidence="5 6" id="KW-0472">Membrane</keyword>
<protein>
    <submittedName>
        <fullName evidence="8">Major facilitator superfamily (MFS) permease. Probable sugar (GPH):cation symporter</fullName>
    </submittedName>
</protein>
<accession>A0A238U9G3</accession>
<dbReference type="PROSITE" id="PS50850">
    <property type="entry name" value="MFS"/>
    <property type="match status" value="1"/>
</dbReference>
<feature type="transmembrane region" description="Helical" evidence="6">
    <location>
        <begin position="385"/>
        <end position="405"/>
    </location>
</feature>
<organism evidence="8 9">
    <name type="scientific">Tenacibaculum jejuense</name>
    <dbReference type="NCBI Taxonomy" id="584609"/>
    <lineage>
        <taxon>Bacteria</taxon>
        <taxon>Pseudomonadati</taxon>
        <taxon>Bacteroidota</taxon>
        <taxon>Flavobacteriia</taxon>
        <taxon>Flavobacteriales</taxon>
        <taxon>Flavobacteriaceae</taxon>
        <taxon>Tenacibaculum</taxon>
    </lineage>
</organism>
<evidence type="ECO:0000259" key="7">
    <source>
        <dbReference type="PROSITE" id="PS50850"/>
    </source>
</evidence>
<proteinExistence type="predicted"/>
<evidence type="ECO:0000256" key="4">
    <source>
        <dbReference type="ARBA" id="ARBA00022989"/>
    </source>
</evidence>
<dbReference type="KEGG" id="tje:TJEJU_2134"/>
<evidence type="ECO:0000313" key="8">
    <source>
        <dbReference type="EMBL" id="SNR15829.1"/>
    </source>
</evidence>
<dbReference type="Pfam" id="PF07690">
    <property type="entry name" value="MFS_1"/>
    <property type="match status" value="1"/>
</dbReference>
<dbReference type="Proteomes" id="UP000215214">
    <property type="component" value="Chromosome TJEJU"/>
</dbReference>
<feature type="transmembrane region" description="Helical" evidence="6">
    <location>
        <begin position="48"/>
        <end position="68"/>
    </location>
</feature>
<dbReference type="PANTHER" id="PTHR19432">
    <property type="entry name" value="SUGAR TRANSPORTER"/>
    <property type="match status" value="1"/>
</dbReference>
<feature type="transmembrane region" description="Helical" evidence="6">
    <location>
        <begin position="353"/>
        <end position="373"/>
    </location>
</feature>
<evidence type="ECO:0000256" key="1">
    <source>
        <dbReference type="ARBA" id="ARBA00004141"/>
    </source>
</evidence>
<comment type="subcellular location">
    <subcellularLocation>
        <location evidence="1">Membrane</location>
        <topology evidence="1">Multi-pass membrane protein</topology>
    </subcellularLocation>
</comment>